<dbReference type="SUPFAM" id="SSF53098">
    <property type="entry name" value="Ribonuclease H-like"/>
    <property type="match status" value="1"/>
</dbReference>
<feature type="compositionally biased region" description="Basic and acidic residues" evidence="1">
    <location>
        <begin position="423"/>
        <end position="451"/>
    </location>
</feature>
<name>A0A6L2L3I4_TANCI</name>
<gene>
    <name evidence="3" type="ORF">Tci_028419</name>
</gene>
<proteinExistence type="predicted"/>
<dbReference type="InterPro" id="IPR001584">
    <property type="entry name" value="Integrase_cat-core"/>
</dbReference>
<feature type="region of interest" description="Disordered" evidence="1">
    <location>
        <begin position="825"/>
        <end position="882"/>
    </location>
</feature>
<comment type="caution">
    <text evidence="3">The sequence shown here is derived from an EMBL/GenBank/DDBJ whole genome shotgun (WGS) entry which is preliminary data.</text>
</comment>
<dbReference type="Gene3D" id="3.30.420.10">
    <property type="entry name" value="Ribonuclease H-like superfamily/Ribonuclease H"/>
    <property type="match status" value="1"/>
</dbReference>
<evidence type="ECO:0000259" key="2">
    <source>
        <dbReference type="PROSITE" id="PS50994"/>
    </source>
</evidence>
<feature type="domain" description="Integrase catalytic" evidence="2">
    <location>
        <begin position="3"/>
        <end position="99"/>
    </location>
</feature>
<feature type="region of interest" description="Disordered" evidence="1">
    <location>
        <begin position="247"/>
        <end position="270"/>
    </location>
</feature>
<feature type="region of interest" description="Disordered" evidence="1">
    <location>
        <begin position="495"/>
        <end position="607"/>
    </location>
</feature>
<evidence type="ECO:0000256" key="1">
    <source>
        <dbReference type="SAM" id="MobiDB-lite"/>
    </source>
</evidence>
<dbReference type="InterPro" id="IPR057670">
    <property type="entry name" value="SH3_retrovirus"/>
</dbReference>
<evidence type="ECO:0000313" key="3">
    <source>
        <dbReference type="EMBL" id="GEU56441.1"/>
    </source>
</evidence>
<dbReference type="InterPro" id="IPR012337">
    <property type="entry name" value="RNaseH-like_sf"/>
</dbReference>
<feature type="region of interest" description="Disordered" evidence="1">
    <location>
        <begin position="408"/>
        <end position="451"/>
    </location>
</feature>
<dbReference type="Pfam" id="PF25597">
    <property type="entry name" value="SH3_retrovirus"/>
    <property type="match status" value="1"/>
</dbReference>
<reference evidence="3" key="1">
    <citation type="journal article" date="2019" name="Sci. Rep.">
        <title>Draft genome of Tanacetum cinerariifolium, the natural source of mosquito coil.</title>
        <authorList>
            <person name="Yamashiro T."/>
            <person name="Shiraishi A."/>
            <person name="Satake H."/>
            <person name="Nakayama K."/>
        </authorList>
    </citation>
    <scope>NUCLEOTIDE SEQUENCE</scope>
</reference>
<dbReference type="EMBL" id="BKCJ010003663">
    <property type="protein sequence ID" value="GEU56441.1"/>
    <property type="molecule type" value="Genomic_DNA"/>
</dbReference>
<sequence length="971" mass="109764">NKSSHQPKAEDTNQEKLYLLHMDLCGPMRVESINEKKYILVIVDDYSRFTLVRFLRSKDEAPDAIIKCIKNIQVCLNATVRNVRTDNGTEFVNQTLRDFYENPNLSFLHVFGSLCYPTNDNEDLGKLNAKADIGIFVGYAPAKKAFRIYNRKTQKIMETIHVTFDELTTMASKQFGSGPRLQSLTSATTSPGLVPNPIPQQPCNPPNRDDWDRFFQPIFDEYFNPPTIDVSPIPVAAAPRAVDTTESPVSTSINLDAPSASIPSTQEHKHSPIISQDPTLFMQSAYVPGIRCISGKTTRLDRLRESRAQILWGVYNKKNVNYVALLWEDFMYQADNGEISLARKEHMPYPRFTKVIINHFISKDKTISMRNRINLHVIRDDSLLDIKDSKAYKNYYDFAARKATPKKERMYNKVASPSRKLSHVLEEEPAEKSNESVPKKKTPNKVDRGKGMDLLSDVALLEATQLKKSKMETHKLHATGSGDGFGSLPKVLDEQEDKTTGTDEGISTKLGILDVPKYLSESENKSEGDSDDDDNDDNSDEVTKDDDEGDVESDADHDKEASDSEKTDSDEDEKLNFNQNDDEEKEHKEEYVRTPDSFKFNDDDDDEEYEELYKDVNVSTQQTKYKQVKDDEHVKLTTVHDTQKSEGPMQSSFVSFDFAKQFLNLANVPPTETKVVSMLNVKVSHEEPSTQTPPLLNIPVTSQIPAIMDAQLSTRLEDSIKKSYRSYTAEFEKKAKDDRKIYIDLVEKSVIDIIKDEVKSQLPQILPHEVSNYATPVIQRSMTESLENIILAKSSSQPKSTYKAVASLTEFELKKILLNKIQKNKDKDEDPTVGSDKGLKKHKTRNDVEPSRGSKSKESKSSSSKGSRPQTKSFGKSAQAEEPVFETVDIQMPLNQGEDLDSDWNTTKTIDFRPPQTWISKIAKAGKPPTTFDELMSTPIDFLAYVLNNLKIENLIQEYLVGPAFNLLNGT</sequence>
<feature type="compositionally biased region" description="Basic and acidic residues" evidence="1">
    <location>
        <begin position="845"/>
        <end position="860"/>
    </location>
</feature>
<dbReference type="InterPro" id="IPR036397">
    <property type="entry name" value="RNaseH_sf"/>
</dbReference>
<protein>
    <submittedName>
        <fullName evidence="3">Integrase, catalytic region, zinc finger, CCHC-type, peptidase aspartic, catalytic</fullName>
    </submittedName>
</protein>
<dbReference type="AlphaFoldDB" id="A0A6L2L3I4"/>
<feature type="compositionally biased region" description="Acidic residues" evidence="1">
    <location>
        <begin position="529"/>
        <end position="553"/>
    </location>
</feature>
<feature type="non-terminal residue" evidence="3">
    <location>
        <position position="1"/>
    </location>
</feature>
<dbReference type="PROSITE" id="PS50994">
    <property type="entry name" value="INTEGRASE"/>
    <property type="match status" value="1"/>
</dbReference>
<dbReference type="GO" id="GO:0015074">
    <property type="term" value="P:DNA integration"/>
    <property type="evidence" value="ECO:0007669"/>
    <property type="project" value="InterPro"/>
</dbReference>
<accession>A0A6L2L3I4</accession>
<dbReference type="PANTHER" id="PTHR42648:SF18">
    <property type="entry name" value="RETROTRANSPOSON, UNCLASSIFIED-LIKE PROTEIN"/>
    <property type="match status" value="1"/>
</dbReference>
<dbReference type="Pfam" id="PF00665">
    <property type="entry name" value="rve"/>
    <property type="match status" value="1"/>
</dbReference>
<feature type="compositionally biased region" description="Basic and acidic residues" evidence="1">
    <location>
        <begin position="554"/>
        <end position="567"/>
    </location>
</feature>
<organism evidence="3">
    <name type="scientific">Tanacetum cinerariifolium</name>
    <name type="common">Dalmatian daisy</name>
    <name type="synonym">Chrysanthemum cinerariifolium</name>
    <dbReference type="NCBI Taxonomy" id="118510"/>
    <lineage>
        <taxon>Eukaryota</taxon>
        <taxon>Viridiplantae</taxon>
        <taxon>Streptophyta</taxon>
        <taxon>Embryophyta</taxon>
        <taxon>Tracheophyta</taxon>
        <taxon>Spermatophyta</taxon>
        <taxon>Magnoliopsida</taxon>
        <taxon>eudicotyledons</taxon>
        <taxon>Gunneridae</taxon>
        <taxon>Pentapetalae</taxon>
        <taxon>asterids</taxon>
        <taxon>campanulids</taxon>
        <taxon>Asterales</taxon>
        <taxon>Asteraceae</taxon>
        <taxon>Asteroideae</taxon>
        <taxon>Anthemideae</taxon>
        <taxon>Anthemidinae</taxon>
        <taxon>Tanacetum</taxon>
    </lineage>
</organism>
<dbReference type="GO" id="GO:0003676">
    <property type="term" value="F:nucleic acid binding"/>
    <property type="evidence" value="ECO:0007669"/>
    <property type="project" value="InterPro"/>
</dbReference>
<dbReference type="PANTHER" id="PTHR42648">
    <property type="entry name" value="TRANSPOSASE, PUTATIVE-RELATED"/>
    <property type="match status" value="1"/>
</dbReference>
<dbReference type="InterPro" id="IPR039537">
    <property type="entry name" value="Retrotran_Ty1/copia-like"/>
</dbReference>